<dbReference type="EMBL" id="AP018216">
    <property type="protein sequence ID" value="BAY71046.1"/>
    <property type="molecule type" value="Genomic_DNA"/>
</dbReference>
<name>A0A1Z4KPY9_ANAVA</name>
<keyword evidence="4" id="KW-0472">Membrane</keyword>
<evidence type="ECO:0000313" key="7">
    <source>
        <dbReference type="EMBL" id="BAY71046.1"/>
    </source>
</evidence>
<dbReference type="Gene3D" id="3.10.20.310">
    <property type="entry name" value="membrane protein fhac"/>
    <property type="match status" value="1"/>
</dbReference>
<evidence type="ECO:0000256" key="1">
    <source>
        <dbReference type="ARBA" id="ARBA00004370"/>
    </source>
</evidence>
<dbReference type="Proteomes" id="UP000217507">
    <property type="component" value="Chromosome"/>
</dbReference>
<dbReference type="SMR" id="A0A1Z4KPY9"/>
<proteinExistence type="predicted"/>
<evidence type="ECO:0000313" key="8">
    <source>
        <dbReference type="Proteomes" id="UP000217507"/>
    </source>
</evidence>
<dbReference type="Gene3D" id="2.40.160.50">
    <property type="entry name" value="membrane protein fhac: a member of the omp85/tpsb transporter family"/>
    <property type="match status" value="1"/>
</dbReference>
<protein>
    <recommendedName>
        <fullName evidence="6">Bacterial surface antigen (D15) domain-containing protein</fullName>
    </recommendedName>
</protein>
<dbReference type="AlphaFoldDB" id="A0A1Z4KPY9"/>
<keyword evidence="2" id="KW-0812">Transmembrane</keyword>
<accession>A0A1Z4KPY9</accession>
<dbReference type="GO" id="GO:0019867">
    <property type="term" value="C:outer membrane"/>
    <property type="evidence" value="ECO:0007669"/>
    <property type="project" value="InterPro"/>
</dbReference>
<evidence type="ECO:0000256" key="2">
    <source>
        <dbReference type="ARBA" id="ARBA00022692"/>
    </source>
</evidence>
<dbReference type="PANTHER" id="PTHR12815">
    <property type="entry name" value="SORTING AND ASSEMBLY MACHINERY SAMM50 PROTEIN FAMILY MEMBER"/>
    <property type="match status" value="1"/>
</dbReference>
<dbReference type="PANTHER" id="PTHR12815:SF47">
    <property type="entry name" value="TRANSLOCATION AND ASSEMBLY MODULE SUBUNIT TAMA"/>
    <property type="match status" value="1"/>
</dbReference>
<reference evidence="7 8" key="1">
    <citation type="submission" date="2017-06" db="EMBL/GenBank/DDBJ databases">
        <title>Genome sequencing of cyanobaciteial culture collection at National Institute for Environmental Studies (NIES).</title>
        <authorList>
            <person name="Hirose Y."/>
            <person name="Shimura Y."/>
            <person name="Fujisawa T."/>
            <person name="Nakamura Y."/>
            <person name="Kawachi M."/>
        </authorList>
    </citation>
    <scope>NUCLEOTIDE SEQUENCE [LARGE SCALE GENOMIC DNA]</scope>
    <source>
        <strain evidence="7 8">NIES-23</strain>
    </source>
</reference>
<comment type="subcellular location">
    <subcellularLocation>
        <location evidence="1">Membrane</location>
    </subcellularLocation>
</comment>
<evidence type="ECO:0000256" key="3">
    <source>
        <dbReference type="ARBA" id="ARBA00022729"/>
    </source>
</evidence>
<organism evidence="7 8">
    <name type="scientific">Trichormus variabilis NIES-23</name>
    <dbReference type="NCBI Taxonomy" id="1973479"/>
    <lineage>
        <taxon>Bacteria</taxon>
        <taxon>Bacillati</taxon>
        <taxon>Cyanobacteriota</taxon>
        <taxon>Cyanophyceae</taxon>
        <taxon>Nostocales</taxon>
        <taxon>Nostocaceae</taxon>
        <taxon>Trichormus</taxon>
    </lineage>
</organism>
<evidence type="ECO:0000256" key="5">
    <source>
        <dbReference type="ARBA" id="ARBA00023237"/>
    </source>
</evidence>
<dbReference type="InterPro" id="IPR000184">
    <property type="entry name" value="Bac_surfAg_D15"/>
</dbReference>
<evidence type="ECO:0000259" key="6">
    <source>
        <dbReference type="Pfam" id="PF01103"/>
    </source>
</evidence>
<keyword evidence="3" id="KW-0732">Signal</keyword>
<keyword evidence="5" id="KW-0998">Cell outer membrane</keyword>
<sequence length="491" mass="54005">MRVPIVVILVVGLLVNLEHQQVLADVPVGTKDLSDGKVIDGYAQYGDYVGVPETGGFSQTIVQDIQIRFIDDNNQSLDDQGKPIIGRTQKDFILGLLKLKPGQIFREEALQADLGRLQKLESFTYVRAYREENPFGVRIIYDVKERRFPSWNYGIGNNDDIGLSGRVSYKDANISGLNDQLATTVQVSTKDVQFNSRFTSPYRLGQPERLGYSVTAFRDRQISRTFDDEIKLANGNRTREGRFGGSVAVLRSFDEWDAALGLNYTRISLRDKDYNVVRADGLGNPLSVSGKGIDDLFTLSLAVTRDLRDHRLNPTQGSILTLSTEQAIPLGLGNIFSNRFQGNYIQYLPVTWIGNQNLTDNPEMVAVNLQLGTIFGEFPPADAFNLGGLNSVRGYGSGKLASGRSYGLASVEYRFPIVESIGGVVFTDFASDFGSGKTVIGEPGVVRNKPGSGFGYGLGVRLNSPFGLFRGDLGVSDQGEVRFEITTGQRF</sequence>
<feature type="domain" description="Bacterial surface antigen (D15)" evidence="6">
    <location>
        <begin position="173"/>
        <end position="491"/>
    </location>
</feature>
<dbReference type="Pfam" id="PF01103">
    <property type="entry name" value="Omp85"/>
    <property type="match status" value="1"/>
</dbReference>
<gene>
    <name evidence="7" type="ORF">NIES23_38590</name>
</gene>
<evidence type="ECO:0000256" key="4">
    <source>
        <dbReference type="ARBA" id="ARBA00023136"/>
    </source>
</evidence>
<dbReference type="InterPro" id="IPR039910">
    <property type="entry name" value="D15-like"/>
</dbReference>